<reference evidence="2" key="1">
    <citation type="thesis" date="2020" institute="ProQuest LLC" country="789 East Eisenhower Parkway, Ann Arbor, MI, USA">
        <title>Comparative Genomics and Chromosome Evolution.</title>
        <authorList>
            <person name="Mudd A.B."/>
        </authorList>
    </citation>
    <scope>NUCLEOTIDE SEQUENCE</scope>
    <source>
        <strain evidence="2">237g6f4</strain>
        <tissue evidence="2">Blood</tissue>
    </source>
</reference>
<dbReference type="AlphaFoldDB" id="A0AAV6YP69"/>
<keyword evidence="1" id="KW-1133">Transmembrane helix</keyword>
<protein>
    <submittedName>
        <fullName evidence="2">Uncharacterized protein</fullName>
    </submittedName>
</protein>
<accession>A0AAV6YP69</accession>
<feature type="transmembrane region" description="Helical" evidence="1">
    <location>
        <begin position="17"/>
        <end position="37"/>
    </location>
</feature>
<organism evidence="2 3">
    <name type="scientific">Engystomops pustulosus</name>
    <name type="common">Tungara frog</name>
    <name type="synonym">Physalaemus pustulosus</name>
    <dbReference type="NCBI Taxonomy" id="76066"/>
    <lineage>
        <taxon>Eukaryota</taxon>
        <taxon>Metazoa</taxon>
        <taxon>Chordata</taxon>
        <taxon>Craniata</taxon>
        <taxon>Vertebrata</taxon>
        <taxon>Euteleostomi</taxon>
        <taxon>Amphibia</taxon>
        <taxon>Batrachia</taxon>
        <taxon>Anura</taxon>
        <taxon>Neobatrachia</taxon>
        <taxon>Hyloidea</taxon>
        <taxon>Leptodactylidae</taxon>
        <taxon>Leiuperinae</taxon>
        <taxon>Engystomops</taxon>
    </lineage>
</organism>
<dbReference type="EMBL" id="WNYA01029617">
    <property type="protein sequence ID" value="KAG8537505.1"/>
    <property type="molecule type" value="Genomic_DNA"/>
</dbReference>
<keyword evidence="3" id="KW-1185">Reference proteome</keyword>
<dbReference type="Proteomes" id="UP000824782">
    <property type="component" value="Unassembled WGS sequence"/>
</dbReference>
<evidence type="ECO:0000313" key="2">
    <source>
        <dbReference type="EMBL" id="KAG8537505.1"/>
    </source>
</evidence>
<keyword evidence="1" id="KW-0472">Membrane</keyword>
<comment type="caution">
    <text evidence="2">The sequence shown here is derived from an EMBL/GenBank/DDBJ whole genome shotgun (WGS) entry which is preliminary data.</text>
</comment>
<name>A0AAV6YP69_ENGPU</name>
<proteinExistence type="predicted"/>
<keyword evidence="1" id="KW-0812">Transmembrane</keyword>
<sequence length="98" mass="10461">MSSFPKADGLTSFCTHFVVHVGLVVLTGICFITLVGCKLEGPGPSRVTICLFLGGLEAPLATKLKSFGNIFSFSRGSTFSSCRDGHTFLKTFTSLTFC</sequence>
<evidence type="ECO:0000313" key="3">
    <source>
        <dbReference type="Proteomes" id="UP000824782"/>
    </source>
</evidence>
<evidence type="ECO:0000256" key="1">
    <source>
        <dbReference type="SAM" id="Phobius"/>
    </source>
</evidence>
<gene>
    <name evidence="2" type="ORF">GDO81_024412</name>
</gene>